<dbReference type="InterPro" id="IPR036028">
    <property type="entry name" value="SH3-like_dom_sf"/>
</dbReference>
<evidence type="ECO:0000313" key="3">
    <source>
        <dbReference type="Proteomes" id="UP000320762"/>
    </source>
</evidence>
<gene>
    <name evidence="2" type="ORF">BD626DRAFT_572253</name>
</gene>
<feature type="region of interest" description="Disordered" evidence="1">
    <location>
        <begin position="1"/>
        <end position="27"/>
    </location>
</feature>
<sequence>MKSMNSKLPTAYPKPLPPPHIFKAPSQRGNQYTRALYDFSGAADKLLFRRGEEIAAISKVTDEWPVALAPRSARQPSSLHANDFEDADFNSRPMEHNDAGISSIR</sequence>
<dbReference type="AlphaFoldDB" id="A0A550C4X0"/>
<dbReference type="Proteomes" id="UP000320762">
    <property type="component" value="Unassembled WGS sequence"/>
</dbReference>
<dbReference type="OrthoDB" id="10263741at2759"/>
<dbReference type="Gene3D" id="2.30.30.40">
    <property type="entry name" value="SH3 Domains"/>
    <property type="match status" value="1"/>
</dbReference>
<proteinExistence type="predicted"/>
<accession>A0A550C4X0</accession>
<comment type="caution">
    <text evidence="2">The sequence shown here is derived from an EMBL/GenBank/DDBJ whole genome shotgun (WGS) entry which is preliminary data.</text>
</comment>
<evidence type="ECO:0000256" key="1">
    <source>
        <dbReference type="SAM" id="MobiDB-lite"/>
    </source>
</evidence>
<protein>
    <recommendedName>
        <fullName evidence="4">SH3 domain-containing protein</fullName>
    </recommendedName>
</protein>
<reference evidence="2 3" key="1">
    <citation type="journal article" date="2019" name="New Phytol.">
        <title>Comparative genomics reveals unique wood-decay strategies and fruiting body development in the Schizophyllaceae.</title>
        <authorList>
            <person name="Almasi E."/>
            <person name="Sahu N."/>
            <person name="Krizsan K."/>
            <person name="Balint B."/>
            <person name="Kovacs G.M."/>
            <person name="Kiss B."/>
            <person name="Cseklye J."/>
            <person name="Drula E."/>
            <person name="Henrissat B."/>
            <person name="Nagy I."/>
            <person name="Chovatia M."/>
            <person name="Adam C."/>
            <person name="LaButti K."/>
            <person name="Lipzen A."/>
            <person name="Riley R."/>
            <person name="Grigoriev I.V."/>
            <person name="Nagy L.G."/>
        </authorList>
    </citation>
    <scope>NUCLEOTIDE SEQUENCE [LARGE SCALE GENOMIC DNA]</scope>
    <source>
        <strain evidence="2 3">NL-1724</strain>
    </source>
</reference>
<dbReference type="SUPFAM" id="SSF50044">
    <property type="entry name" value="SH3-domain"/>
    <property type="match status" value="1"/>
</dbReference>
<name>A0A550C4X0_9AGAR</name>
<dbReference type="EMBL" id="VDMD01000025">
    <property type="protein sequence ID" value="TRM59848.1"/>
    <property type="molecule type" value="Genomic_DNA"/>
</dbReference>
<organism evidence="2 3">
    <name type="scientific">Schizophyllum amplum</name>
    <dbReference type="NCBI Taxonomy" id="97359"/>
    <lineage>
        <taxon>Eukaryota</taxon>
        <taxon>Fungi</taxon>
        <taxon>Dikarya</taxon>
        <taxon>Basidiomycota</taxon>
        <taxon>Agaricomycotina</taxon>
        <taxon>Agaricomycetes</taxon>
        <taxon>Agaricomycetidae</taxon>
        <taxon>Agaricales</taxon>
        <taxon>Schizophyllaceae</taxon>
        <taxon>Schizophyllum</taxon>
    </lineage>
</organism>
<feature type="region of interest" description="Disordered" evidence="1">
    <location>
        <begin position="70"/>
        <end position="105"/>
    </location>
</feature>
<evidence type="ECO:0008006" key="4">
    <source>
        <dbReference type="Google" id="ProtNLM"/>
    </source>
</evidence>
<keyword evidence="3" id="KW-1185">Reference proteome</keyword>
<evidence type="ECO:0000313" key="2">
    <source>
        <dbReference type="EMBL" id="TRM59848.1"/>
    </source>
</evidence>
<dbReference type="CDD" id="cd00174">
    <property type="entry name" value="SH3"/>
    <property type="match status" value="1"/>
</dbReference>